<dbReference type="STRING" id="1449976.KALB_535"/>
<dbReference type="Proteomes" id="UP000019225">
    <property type="component" value="Chromosome"/>
</dbReference>
<dbReference type="SUPFAM" id="SSF47413">
    <property type="entry name" value="lambda repressor-like DNA-binding domains"/>
    <property type="match status" value="1"/>
</dbReference>
<dbReference type="InterPro" id="IPR001387">
    <property type="entry name" value="Cro/C1-type_HTH"/>
</dbReference>
<dbReference type="AlphaFoldDB" id="W5W033"/>
<evidence type="ECO:0000313" key="2">
    <source>
        <dbReference type="EMBL" id="AHH93911.1"/>
    </source>
</evidence>
<dbReference type="CDD" id="cd00093">
    <property type="entry name" value="HTH_XRE"/>
    <property type="match status" value="1"/>
</dbReference>
<name>W5W033_9PSEU</name>
<dbReference type="eggNOG" id="COG1396">
    <property type="taxonomic scope" value="Bacteria"/>
</dbReference>
<dbReference type="KEGG" id="kal:KALB_535"/>
<reference evidence="2 3" key="1">
    <citation type="journal article" date="2014" name="BMC Genomics">
        <title>Complete genome sequence of producer of the glycopeptide antibiotic Aculeximycin Kutzneria albida DSM 43870T, a representative of minor genus of Pseudonocardiaceae.</title>
        <authorList>
            <person name="Rebets Y."/>
            <person name="Tokovenko B."/>
            <person name="Lushchyk I."/>
            <person name="Ruckert C."/>
            <person name="Zaburannyi N."/>
            <person name="Bechthold A."/>
            <person name="Kalinowski J."/>
            <person name="Luzhetskyy A."/>
        </authorList>
    </citation>
    <scope>NUCLEOTIDE SEQUENCE [LARGE SCALE GENOMIC DNA]</scope>
    <source>
        <strain evidence="2">DSM 43870</strain>
    </source>
</reference>
<evidence type="ECO:0000259" key="1">
    <source>
        <dbReference type="PROSITE" id="PS50943"/>
    </source>
</evidence>
<proteinExistence type="predicted"/>
<sequence length="406" mass="42887">MTTDHIGQTIYRLRTGLSLTQRQLAEPRYTAAYVSSVESGRRVPSGDALRHFAARLGVAEEQLRTGQSPDRHVAADLAVIEAALAGDVSALIEVEPRRPARVALVRGHLALAAGQAADEHFDRSAHLLAEAPLTALVDCTIGRALCLLGRQEANVAAHLVKSAADGLYAANHLDPVSLLLLNALLAQCQLRAGDERQARRAATTALGLGPLPDPRGSCAMYLAWARTLLVDNEIDQAALVAEQAWQVYRQVPLGTAVAHCLRARGSLDDLAAAQRGFAAAGLVEDALACQVDAAELNRTNGRAETSRALLTEVLASAGAGTLVQARAQHTLALLALDKADRVTAEPLLRSAMETLLHAGSRVVLAATTRELGDLLVAEGRHTEAAEVLVRGLGRIGQLVSPNVVMD</sequence>
<dbReference type="InterPro" id="IPR010982">
    <property type="entry name" value="Lambda_DNA-bd_dom_sf"/>
</dbReference>
<gene>
    <name evidence="2" type="ORF">KALB_535</name>
</gene>
<dbReference type="HOGENOM" id="CLU_612386_0_0_11"/>
<organism evidence="2 3">
    <name type="scientific">Kutzneria albida DSM 43870</name>
    <dbReference type="NCBI Taxonomy" id="1449976"/>
    <lineage>
        <taxon>Bacteria</taxon>
        <taxon>Bacillati</taxon>
        <taxon>Actinomycetota</taxon>
        <taxon>Actinomycetes</taxon>
        <taxon>Pseudonocardiales</taxon>
        <taxon>Pseudonocardiaceae</taxon>
        <taxon>Kutzneria</taxon>
    </lineage>
</organism>
<dbReference type="EMBL" id="CP007155">
    <property type="protein sequence ID" value="AHH93911.1"/>
    <property type="molecule type" value="Genomic_DNA"/>
</dbReference>
<dbReference type="PROSITE" id="PS50943">
    <property type="entry name" value="HTH_CROC1"/>
    <property type="match status" value="1"/>
</dbReference>
<evidence type="ECO:0000313" key="3">
    <source>
        <dbReference type="Proteomes" id="UP000019225"/>
    </source>
</evidence>
<feature type="domain" description="HTH cro/C1-type" evidence="1">
    <location>
        <begin position="10"/>
        <end position="63"/>
    </location>
</feature>
<keyword evidence="3" id="KW-1185">Reference proteome</keyword>
<dbReference type="GO" id="GO:0003677">
    <property type="term" value="F:DNA binding"/>
    <property type="evidence" value="ECO:0007669"/>
    <property type="project" value="InterPro"/>
</dbReference>
<protein>
    <recommendedName>
        <fullName evidence="1">HTH cro/C1-type domain-containing protein</fullName>
    </recommendedName>
</protein>
<accession>W5W033</accession>
<dbReference type="SMART" id="SM00530">
    <property type="entry name" value="HTH_XRE"/>
    <property type="match status" value="1"/>
</dbReference>
<dbReference type="Gene3D" id="1.10.260.40">
    <property type="entry name" value="lambda repressor-like DNA-binding domains"/>
    <property type="match status" value="1"/>
</dbReference>